<dbReference type="WBParaSite" id="nRc.2.0.1.t17853-RA">
    <property type="protein sequence ID" value="nRc.2.0.1.t17853-RA"/>
    <property type="gene ID" value="nRc.2.0.1.g17853"/>
</dbReference>
<sequence>MFLLSQQTLRLLMTVKSAARPAIIYIDLYYILWSYPPNYNVPIQTIVIDLAVEGTQMPNSEELQLDDAQKDPATEQKNGRFESIGNLNSLGKKNSTLMFLSNLTIFLKERLKKKIHFFQFLKSPVLARILQNTNEPEVDSHCLNSDYLPEDLKQAKKIVSLASQFTIKDEISYYLGDADKDELKLEVPVSKKEEVLEACHDDIG</sequence>
<dbReference type="Proteomes" id="UP000887565">
    <property type="component" value="Unplaced"/>
</dbReference>
<evidence type="ECO:0000313" key="2">
    <source>
        <dbReference type="WBParaSite" id="nRc.2.0.1.t17853-RA"/>
    </source>
</evidence>
<proteinExistence type="predicted"/>
<dbReference type="AlphaFoldDB" id="A0A915IUV8"/>
<keyword evidence="1" id="KW-1185">Reference proteome</keyword>
<reference evidence="2" key="1">
    <citation type="submission" date="2022-11" db="UniProtKB">
        <authorList>
            <consortium name="WormBaseParasite"/>
        </authorList>
    </citation>
    <scope>IDENTIFICATION</scope>
</reference>
<organism evidence="1 2">
    <name type="scientific">Romanomermis culicivorax</name>
    <name type="common">Nematode worm</name>
    <dbReference type="NCBI Taxonomy" id="13658"/>
    <lineage>
        <taxon>Eukaryota</taxon>
        <taxon>Metazoa</taxon>
        <taxon>Ecdysozoa</taxon>
        <taxon>Nematoda</taxon>
        <taxon>Enoplea</taxon>
        <taxon>Dorylaimia</taxon>
        <taxon>Mermithida</taxon>
        <taxon>Mermithoidea</taxon>
        <taxon>Mermithidae</taxon>
        <taxon>Romanomermis</taxon>
    </lineage>
</organism>
<evidence type="ECO:0000313" key="1">
    <source>
        <dbReference type="Proteomes" id="UP000887565"/>
    </source>
</evidence>
<name>A0A915IUV8_ROMCU</name>
<protein>
    <submittedName>
        <fullName evidence="2">Uncharacterized protein</fullName>
    </submittedName>
</protein>
<accession>A0A915IUV8</accession>